<keyword evidence="3" id="KW-1185">Reference proteome</keyword>
<evidence type="ECO:0000313" key="3">
    <source>
        <dbReference type="Proteomes" id="UP000031523"/>
    </source>
</evidence>
<evidence type="ECO:0008006" key="4">
    <source>
        <dbReference type="Google" id="ProtNLM"/>
    </source>
</evidence>
<sequence length="128" mass="13287">MVTLVSAAALTVAAAPAGAAPAKAQEAPASVGVTCSNSWKNAGSLPGKWSKVKDSTCSIFGNPKYKAAYQWAAERGSVCVKVKGFSKGKAKWYNAGCGKTGAIKNVPWGNVAAHKEMKVKGAALFKWR</sequence>
<accession>A0A0B5EYC8</accession>
<feature type="signal peptide" evidence="1">
    <location>
        <begin position="1"/>
        <end position="19"/>
    </location>
</feature>
<dbReference type="EMBL" id="CP010519">
    <property type="protein sequence ID" value="AJE86799.1"/>
    <property type="molecule type" value="Genomic_DNA"/>
</dbReference>
<dbReference type="KEGG" id="sals:SLNWT_6423"/>
<evidence type="ECO:0000313" key="2">
    <source>
        <dbReference type="EMBL" id="AJE86799.1"/>
    </source>
</evidence>
<reference evidence="2 3" key="1">
    <citation type="submission" date="2015-01" db="EMBL/GenBank/DDBJ databases">
        <title>Enhanced salinomycin production by adjusting the supply of polyketide extender units in Streptomyce albus DSM 41398.</title>
        <authorList>
            <person name="Lu C."/>
        </authorList>
    </citation>
    <scope>NUCLEOTIDE SEQUENCE [LARGE SCALE GENOMIC DNA]</scope>
    <source>
        <strain evidence="3">ATCC 21838 / DSM 41398 / FERM P-419 / JCM 4703 / NBRC 107858</strain>
    </source>
</reference>
<keyword evidence="1" id="KW-0732">Signal</keyword>
<protein>
    <recommendedName>
        <fullName evidence="4">Secreted protein</fullName>
    </recommendedName>
</protein>
<evidence type="ECO:0000256" key="1">
    <source>
        <dbReference type="SAM" id="SignalP"/>
    </source>
</evidence>
<name>A0A0B5EYC8_STRA4</name>
<gene>
    <name evidence="2" type="ORF">SLNWT_6423</name>
</gene>
<organism evidence="2 3">
    <name type="scientific">Streptomyces albus (strain ATCC 21838 / DSM 41398 / FERM P-419 / JCM 4703 / NBRC 107858)</name>
    <dbReference type="NCBI Taxonomy" id="1081613"/>
    <lineage>
        <taxon>Bacteria</taxon>
        <taxon>Bacillati</taxon>
        <taxon>Actinomycetota</taxon>
        <taxon>Actinomycetes</taxon>
        <taxon>Kitasatosporales</taxon>
        <taxon>Streptomycetaceae</taxon>
        <taxon>Streptomyces</taxon>
    </lineage>
</organism>
<proteinExistence type="predicted"/>
<dbReference type="AlphaFoldDB" id="A0A0B5EYC8"/>
<dbReference type="Proteomes" id="UP000031523">
    <property type="component" value="Chromosome"/>
</dbReference>
<feature type="chain" id="PRO_5038463878" description="Secreted protein" evidence="1">
    <location>
        <begin position="20"/>
        <end position="128"/>
    </location>
</feature>